<gene>
    <name evidence="1" type="ORF">ZHAS_00019445</name>
</gene>
<dbReference type="EMBL" id="KE525351">
    <property type="protein sequence ID" value="KFB51184.1"/>
    <property type="molecule type" value="Genomic_DNA"/>
</dbReference>
<dbReference type="AlphaFoldDB" id="A0A084WLU0"/>
<evidence type="ECO:0000313" key="3">
    <source>
        <dbReference type="Proteomes" id="UP000030765"/>
    </source>
</evidence>
<keyword evidence="3" id="KW-1185">Reference proteome</keyword>
<accession>A0A084WLU0</accession>
<reference evidence="1 3" key="1">
    <citation type="journal article" date="2014" name="BMC Genomics">
        <title>Genome sequence of Anopheles sinensis provides insight into genetics basis of mosquito competence for malaria parasites.</title>
        <authorList>
            <person name="Zhou D."/>
            <person name="Zhang D."/>
            <person name="Ding G."/>
            <person name="Shi L."/>
            <person name="Hou Q."/>
            <person name="Ye Y."/>
            <person name="Xu Y."/>
            <person name="Zhou H."/>
            <person name="Xiong C."/>
            <person name="Li S."/>
            <person name="Yu J."/>
            <person name="Hong S."/>
            <person name="Yu X."/>
            <person name="Zou P."/>
            <person name="Chen C."/>
            <person name="Chang X."/>
            <person name="Wang W."/>
            <person name="Lv Y."/>
            <person name="Sun Y."/>
            <person name="Ma L."/>
            <person name="Shen B."/>
            <person name="Zhu C."/>
        </authorList>
    </citation>
    <scope>NUCLEOTIDE SEQUENCE [LARGE SCALE GENOMIC DNA]</scope>
</reference>
<evidence type="ECO:0000313" key="2">
    <source>
        <dbReference type="EnsemblMetazoa" id="ASIC019445-PA"/>
    </source>
</evidence>
<sequence>MIVKKPEAVPNEHHKKPGEYYCHRTGTLLGAFEAPGTETSGQNSDILGRNRRGRTLSKVFFGGELKRHLEKEQ</sequence>
<evidence type="ECO:0000313" key="1">
    <source>
        <dbReference type="EMBL" id="KFB51184.1"/>
    </source>
</evidence>
<dbReference type="EnsemblMetazoa" id="ASIC019445-RA">
    <property type="protein sequence ID" value="ASIC019445-PA"/>
    <property type="gene ID" value="ASIC019445"/>
</dbReference>
<organism evidence="1">
    <name type="scientific">Anopheles sinensis</name>
    <name type="common">Mosquito</name>
    <dbReference type="NCBI Taxonomy" id="74873"/>
    <lineage>
        <taxon>Eukaryota</taxon>
        <taxon>Metazoa</taxon>
        <taxon>Ecdysozoa</taxon>
        <taxon>Arthropoda</taxon>
        <taxon>Hexapoda</taxon>
        <taxon>Insecta</taxon>
        <taxon>Pterygota</taxon>
        <taxon>Neoptera</taxon>
        <taxon>Endopterygota</taxon>
        <taxon>Diptera</taxon>
        <taxon>Nematocera</taxon>
        <taxon>Culicoidea</taxon>
        <taxon>Culicidae</taxon>
        <taxon>Anophelinae</taxon>
        <taxon>Anopheles</taxon>
    </lineage>
</organism>
<name>A0A084WLU0_ANOSI</name>
<dbReference type="EMBL" id="ATLV01024287">
    <property type="status" value="NOT_ANNOTATED_CDS"/>
    <property type="molecule type" value="Genomic_DNA"/>
</dbReference>
<dbReference type="VEuPathDB" id="VectorBase:ASIC019445"/>
<reference evidence="2" key="2">
    <citation type="submission" date="2020-05" db="UniProtKB">
        <authorList>
            <consortium name="EnsemblMetazoa"/>
        </authorList>
    </citation>
    <scope>IDENTIFICATION</scope>
</reference>
<dbReference type="Proteomes" id="UP000030765">
    <property type="component" value="Unassembled WGS sequence"/>
</dbReference>
<proteinExistence type="predicted"/>
<protein>
    <submittedName>
        <fullName evidence="1 2">Uncharacterized protein</fullName>
    </submittedName>
</protein>